<dbReference type="EMBL" id="HBUE01316902">
    <property type="protein sequence ID" value="CAG6586183.1"/>
    <property type="molecule type" value="Transcribed_RNA"/>
</dbReference>
<dbReference type="GO" id="GO:0043565">
    <property type="term" value="F:sequence-specific DNA binding"/>
    <property type="evidence" value="ECO:0007669"/>
    <property type="project" value="TreeGrafter"/>
</dbReference>
<dbReference type="Pfam" id="PF09808">
    <property type="entry name" value="SNAPC1"/>
    <property type="match status" value="1"/>
</dbReference>
<evidence type="ECO:0000313" key="2">
    <source>
        <dbReference type="EMBL" id="CAG6483625.1"/>
    </source>
</evidence>
<organism evidence="2">
    <name type="scientific">Culex pipiens</name>
    <name type="common">House mosquito</name>
    <dbReference type="NCBI Taxonomy" id="7175"/>
    <lineage>
        <taxon>Eukaryota</taxon>
        <taxon>Metazoa</taxon>
        <taxon>Ecdysozoa</taxon>
        <taxon>Arthropoda</taxon>
        <taxon>Hexapoda</taxon>
        <taxon>Insecta</taxon>
        <taxon>Pterygota</taxon>
        <taxon>Neoptera</taxon>
        <taxon>Endopterygota</taxon>
        <taxon>Diptera</taxon>
        <taxon>Nematocera</taxon>
        <taxon>Culicoidea</taxon>
        <taxon>Culicidae</taxon>
        <taxon>Culicinae</taxon>
        <taxon>Culicini</taxon>
        <taxon>Culex</taxon>
        <taxon>Culex</taxon>
    </lineage>
</organism>
<dbReference type="EMBL" id="HBUE01210498">
    <property type="protein sequence ID" value="CAG6534282.1"/>
    <property type="molecule type" value="Transcribed_RNA"/>
</dbReference>
<feature type="compositionally biased region" description="Low complexity" evidence="1">
    <location>
        <begin position="304"/>
        <end position="318"/>
    </location>
</feature>
<protein>
    <submittedName>
        <fullName evidence="2">snRNA-activating protein complex subunit 1</fullName>
    </submittedName>
</protein>
<dbReference type="PANTHER" id="PTHR15131:SF3">
    <property type="entry name" value="SNRNA-ACTIVATING PROTEIN COMPLEX SUBUNIT 1"/>
    <property type="match status" value="1"/>
</dbReference>
<reference evidence="2" key="1">
    <citation type="submission" date="2021-05" db="EMBL/GenBank/DDBJ databases">
        <authorList>
            <person name="Alioto T."/>
            <person name="Alioto T."/>
            <person name="Gomez Garrido J."/>
        </authorList>
    </citation>
    <scope>NUCLEOTIDE SEQUENCE</scope>
</reference>
<dbReference type="GO" id="GO:0042795">
    <property type="term" value="P:snRNA transcription by RNA polymerase II"/>
    <property type="evidence" value="ECO:0007669"/>
    <property type="project" value="TreeGrafter"/>
</dbReference>
<dbReference type="GO" id="GO:0019185">
    <property type="term" value="C:snRNA-activating protein complex"/>
    <property type="evidence" value="ECO:0007669"/>
    <property type="project" value="TreeGrafter"/>
</dbReference>
<proteinExistence type="predicted"/>
<dbReference type="EMBL" id="HBUE01097308">
    <property type="protein sequence ID" value="CAG6483622.1"/>
    <property type="molecule type" value="Transcribed_RNA"/>
</dbReference>
<dbReference type="GO" id="GO:0042796">
    <property type="term" value="P:snRNA transcription by RNA polymerase III"/>
    <property type="evidence" value="ECO:0007669"/>
    <property type="project" value="TreeGrafter"/>
</dbReference>
<dbReference type="AlphaFoldDB" id="A0A8D8C1G4"/>
<evidence type="ECO:0000256" key="1">
    <source>
        <dbReference type="SAM" id="MobiDB-lite"/>
    </source>
</evidence>
<dbReference type="InterPro" id="IPR019188">
    <property type="entry name" value="SNAPC1"/>
</dbReference>
<dbReference type="PANTHER" id="PTHR15131">
    <property type="entry name" value="SMALL NUCLEAR RNA ACTIVATING COMPLEX, POLYPEPTIDE 1"/>
    <property type="match status" value="1"/>
</dbReference>
<feature type="compositionally biased region" description="Basic residues" evidence="1">
    <location>
        <begin position="323"/>
        <end position="332"/>
    </location>
</feature>
<dbReference type="EMBL" id="HBUE01097310">
    <property type="protein sequence ID" value="CAG6483625.1"/>
    <property type="molecule type" value="Transcribed_RNA"/>
</dbReference>
<feature type="region of interest" description="Disordered" evidence="1">
    <location>
        <begin position="204"/>
        <end position="226"/>
    </location>
</feature>
<feature type="region of interest" description="Disordered" evidence="1">
    <location>
        <begin position="304"/>
        <end position="334"/>
    </location>
</feature>
<name>A0A8D8C1G4_CULPI</name>
<accession>A0A8D8C1G4</accession>
<feature type="region of interest" description="Disordered" evidence="1">
    <location>
        <begin position="252"/>
        <end position="278"/>
    </location>
</feature>
<sequence>MVSEISRGFREDCYNFLNGFTSHQSMDFRYFCQEWKRTGFNYVFYARNTEVELVEFTNEALVIVKHIFLAAKLPLDRIGAFYLLYALYFKQPTELFCKIRVTLADWREIKRFVLERPQEEVPQLVVIFWKMFIGDAFRFVQDEKEYGYDSFFIKGGQSSKYDDKVRESFKIIREAEKDFKSMKSITGLFTALDALEMGYNEMKESLDETEASSSNATSTDKIPQSNLMQSLHKDLDAIIKVLSPDEGAAAATATTAAADQDASGGGDELAVHSNESIGAKRSSLRERAFRRKVNRRDLQIATATVSTTSVGSSGSGASPSKGIRPRATKKKGVNTSVFENVTLGSTDMSTDEDDLAT</sequence>